<organism evidence="3 4">
    <name type="scientific">Micromonospora carbonacea</name>
    <dbReference type="NCBI Taxonomy" id="47853"/>
    <lineage>
        <taxon>Bacteria</taxon>
        <taxon>Bacillati</taxon>
        <taxon>Actinomycetota</taxon>
        <taxon>Actinomycetes</taxon>
        <taxon>Micromonosporales</taxon>
        <taxon>Micromonosporaceae</taxon>
        <taxon>Micromonospora</taxon>
    </lineage>
</organism>
<sequence length="267" mass="28010">MLEAVDAFQSYVTIAHSGSRAPAQGIYDCLVSPRCPAQGIVRQARVIAPQDPQLPLDGVAVTSLVGWSGGKPHQGHTIRIKNDVAQPACPARIPDGYPSAARVNSSGRMAQTPLGEAIAILDLSCVFCSVTAGVTDPGVCLAVNDEFVVFPALHQRPDNRGHMLLVPADHYGGIADVPPGKAIPMLAALQATTQAVKAAFGASGTTVRLNLGPPAQDIPHLHWHIIPRYVGDDFNSAKSSEVPLSERLQLTAKLGQHLVTRASAPGP</sequence>
<dbReference type="InterPro" id="IPR011146">
    <property type="entry name" value="HIT-like"/>
</dbReference>
<dbReference type="SUPFAM" id="SSF54197">
    <property type="entry name" value="HIT-like"/>
    <property type="match status" value="1"/>
</dbReference>
<dbReference type="PANTHER" id="PTHR46648:SF1">
    <property type="entry name" value="ADENOSINE 5'-MONOPHOSPHORAMIDASE HNT1"/>
    <property type="match status" value="1"/>
</dbReference>
<dbReference type="Proteomes" id="UP000509335">
    <property type="component" value="Chromosome"/>
</dbReference>
<dbReference type="GO" id="GO:0009117">
    <property type="term" value="P:nucleotide metabolic process"/>
    <property type="evidence" value="ECO:0007669"/>
    <property type="project" value="TreeGrafter"/>
</dbReference>
<reference evidence="3 4" key="1">
    <citation type="submission" date="2020-07" db="EMBL/GenBank/DDBJ databases">
        <title>A bifunctional nitrone conjugated secondary metabolite targeting the ribosome.</title>
        <authorList>
            <person name="Limbrick E.M."/>
            <person name="Graf M."/>
            <person name="Derewacz D.K."/>
            <person name="Nguyen F."/>
            <person name="Spraggins J.M."/>
            <person name="Wieland M."/>
            <person name="Ynigez-Gutierrez A.E."/>
            <person name="Reisman B.J."/>
            <person name="Zinshteyn B."/>
            <person name="McCulloch K."/>
            <person name="Iverson T.M."/>
            <person name="Green R."/>
            <person name="Wilson D.N."/>
            <person name="Bachmann B.O."/>
        </authorList>
    </citation>
    <scope>NUCLEOTIDE SEQUENCE [LARGE SCALE GENOMIC DNA]</scope>
    <source>
        <strain evidence="4">aurantiaca</strain>
    </source>
</reference>
<dbReference type="InterPro" id="IPR036265">
    <property type="entry name" value="HIT-like_sf"/>
</dbReference>
<evidence type="ECO:0000256" key="1">
    <source>
        <dbReference type="PIRSR" id="PIRSR601310-1"/>
    </source>
</evidence>
<name>A0A7H8XFH8_9ACTN</name>
<dbReference type="GO" id="GO:0003824">
    <property type="term" value="F:catalytic activity"/>
    <property type="evidence" value="ECO:0007669"/>
    <property type="project" value="InterPro"/>
</dbReference>
<dbReference type="Gene3D" id="3.30.428.10">
    <property type="entry name" value="HIT-like"/>
    <property type="match status" value="1"/>
</dbReference>
<evidence type="ECO:0000313" key="3">
    <source>
        <dbReference type="EMBL" id="QLD23049.1"/>
    </source>
</evidence>
<dbReference type="InterPro" id="IPR001310">
    <property type="entry name" value="Histidine_triad_HIT"/>
</dbReference>
<dbReference type="AlphaFoldDB" id="A0A7H8XFH8"/>
<gene>
    <name evidence="3" type="ORF">HXZ27_01330</name>
</gene>
<dbReference type="Pfam" id="PF01230">
    <property type="entry name" value="HIT"/>
    <property type="match status" value="1"/>
</dbReference>
<protein>
    <submittedName>
        <fullName evidence="3">HIT domain-containing protein</fullName>
    </submittedName>
</protein>
<accession>A0A7H8XFH8</accession>
<dbReference type="KEGG" id="mcab:HXZ27_01330"/>
<proteinExistence type="predicted"/>
<feature type="short sequence motif" description="Histidine triad motif" evidence="2">
    <location>
        <begin position="220"/>
        <end position="224"/>
    </location>
</feature>
<dbReference type="EMBL" id="CP058322">
    <property type="protein sequence ID" value="QLD23049.1"/>
    <property type="molecule type" value="Genomic_DNA"/>
</dbReference>
<feature type="active site" description="Tele-AMP-histidine intermediate" evidence="1">
    <location>
        <position position="222"/>
    </location>
</feature>
<evidence type="ECO:0000313" key="4">
    <source>
        <dbReference type="Proteomes" id="UP000509335"/>
    </source>
</evidence>
<dbReference type="PROSITE" id="PS51084">
    <property type="entry name" value="HIT_2"/>
    <property type="match status" value="1"/>
</dbReference>
<evidence type="ECO:0000256" key="2">
    <source>
        <dbReference type="PIRSR" id="PIRSR601310-3"/>
    </source>
</evidence>
<dbReference type="PANTHER" id="PTHR46648">
    <property type="entry name" value="HIT FAMILY PROTEIN 1"/>
    <property type="match status" value="1"/>
</dbReference>